<evidence type="ECO:0000313" key="2">
    <source>
        <dbReference type="Proteomes" id="UP000295525"/>
    </source>
</evidence>
<proteinExistence type="predicted"/>
<dbReference type="EMBL" id="SMAJ01000009">
    <property type="protein sequence ID" value="TCT05794.1"/>
    <property type="molecule type" value="Genomic_DNA"/>
</dbReference>
<keyword evidence="2" id="KW-1185">Reference proteome</keyword>
<dbReference type="RefSeq" id="WP_132583185.1">
    <property type="nucleotide sequence ID" value="NZ_SMAJ01000009.1"/>
</dbReference>
<dbReference type="InterPro" id="IPR021333">
    <property type="entry name" value="DUF2946"/>
</dbReference>
<evidence type="ECO:0000313" key="1">
    <source>
        <dbReference type="EMBL" id="TCT05794.1"/>
    </source>
</evidence>
<sequence length="127" mass="13864">MPFCSHRKLTAWLGLIAIWLGLLMPIASQSMQRQEQALKLSFCFPEGKQNIHLITPDQSQSAHHAHDWKACGYCGLLALHLPLAHAAAPILDTPDRHIASSPPASLVVDLPLAHTPAFPRAPPPLFS</sequence>
<accession>A0A4R3LYK6</accession>
<dbReference type="Proteomes" id="UP000295525">
    <property type="component" value="Unassembled WGS sequence"/>
</dbReference>
<protein>
    <submittedName>
        <fullName evidence="1">DUF2946 family protein</fullName>
    </submittedName>
</protein>
<gene>
    <name evidence="1" type="ORF">EDC26_10982</name>
</gene>
<name>A0A4R3LYK6_9BURK</name>
<reference evidence="1 2" key="1">
    <citation type="submission" date="2019-03" db="EMBL/GenBank/DDBJ databases">
        <title>Genomic Encyclopedia of Type Strains, Phase IV (KMG-IV): sequencing the most valuable type-strain genomes for metagenomic binning, comparative biology and taxonomic classification.</title>
        <authorList>
            <person name="Goeker M."/>
        </authorList>
    </citation>
    <scope>NUCLEOTIDE SEQUENCE [LARGE SCALE GENOMIC DNA]</scope>
    <source>
        <strain evidence="1 2">DSM 24591</strain>
    </source>
</reference>
<dbReference type="Pfam" id="PF11162">
    <property type="entry name" value="DUF2946"/>
    <property type="match status" value="1"/>
</dbReference>
<comment type="caution">
    <text evidence="1">The sequence shown here is derived from an EMBL/GenBank/DDBJ whole genome shotgun (WGS) entry which is preliminary data.</text>
</comment>
<dbReference type="AlphaFoldDB" id="A0A4R3LYK6"/>
<dbReference type="OrthoDB" id="8683087at2"/>
<organism evidence="1 2">
    <name type="scientific">Paralcaligenes ureilyticus</name>
    <dbReference type="NCBI Taxonomy" id="627131"/>
    <lineage>
        <taxon>Bacteria</taxon>
        <taxon>Pseudomonadati</taxon>
        <taxon>Pseudomonadota</taxon>
        <taxon>Betaproteobacteria</taxon>
        <taxon>Burkholderiales</taxon>
        <taxon>Alcaligenaceae</taxon>
        <taxon>Paralcaligenes</taxon>
    </lineage>
</organism>